<feature type="domain" description="SnoaL-like" evidence="1">
    <location>
        <begin position="9"/>
        <end position="82"/>
    </location>
</feature>
<sequence length="83" mass="9612">MAETYSIEQYLLDRANINDTVIRMMHGFDSRCVADLVDLVYTPEIFLDYDSRMGGRPRTTTSAEWAKKVARLHAEDDFTQHLV</sequence>
<protein>
    <recommendedName>
        <fullName evidence="1">SnoaL-like domain-containing protein</fullName>
    </recommendedName>
</protein>
<reference evidence="2" key="1">
    <citation type="submission" date="2017-09" db="EMBL/GenBank/DDBJ databases">
        <title>Polyketide synthases of a Diaporthe helianthi virulent isolate.</title>
        <authorList>
            <person name="Baroncelli R."/>
        </authorList>
    </citation>
    <scope>NUCLEOTIDE SEQUENCE [LARGE SCALE GENOMIC DNA]</scope>
    <source>
        <strain evidence="2">7/96</strain>
    </source>
</reference>
<dbReference type="Gene3D" id="3.10.450.50">
    <property type="match status" value="1"/>
</dbReference>
<dbReference type="AlphaFoldDB" id="A0A2P5HJI6"/>
<evidence type="ECO:0000313" key="3">
    <source>
        <dbReference type="Proteomes" id="UP000094444"/>
    </source>
</evidence>
<accession>A0A2P5HJI6</accession>
<dbReference type="Proteomes" id="UP000094444">
    <property type="component" value="Unassembled WGS sequence"/>
</dbReference>
<organism evidence="2 3">
    <name type="scientific">Diaporthe helianthi</name>
    <dbReference type="NCBI Taxonomy" id="158607"/>
    <lineage>
        <taxon>Eukaryota</taxon>
        <taxon>Fungi</taxon>
        <taxon>Dikarya</taxon>
        <taxon>Ascomycota</taxon>
        <taxon>Pezizomycotina</taxon>
        <taxon>Sordariomycetes</taxon>
        <taxon>Sordariomycetidae</taxon>
        <taxon>Diaporthales</taxon>
        <taxon>Diaporthaceae</taxon>
        <taxon>Diaporthe</taxon>
    </lineage>
</organism>
<dbReference type="EMBL" id="MAVT02001646">
    <property type="protein sequence ID" value="POS70418.1"/>
    <property type="molecule type" value="Genomic_DNA"/>
</dbReference>
<gene>
    <name evidence="2" type="ORF">DHEL01_v211188</name>
</gene>
<evidence type="ECO:0000313" key="2">
    <source>
        <dbReference type="EMBL" id="POS70418.1"/>
    </source>
</evidence>
<keyword evidence="3" id="KW-1185">Reference proteome</keyword>
<dbReference type="SUPFAM" id="SSF54427">
    <property type="entry name" value="NTF2-like"/>
    <property type="match status" value="1"/>
</dbReference>
<name>A0A2P5HJI6_DIAHE</name>
<dbReference type="InterPro" id="IPR037401">
    <property type="entry name" value="SnoaL-like"/>
</dbReference>
<dbReference type="Pfam" id="PF13577">
    <property type="entry name" value="SnoaL_4"/>
    <property type="match status" value="1"/>
</dbReference>
<dbReference type="InParanoid" id="A0A2P5HJI6"/>
<dbReference type="InterPro" id="IPR032710">
    <property type="entry name" value="NTF2-like_dom_sf"/>
</dbReference>
<proteinExistence type="predicted"/>
<dbReference type="OrthoDB" id="5208229at2759"/>
<evidence type="ECO:0000259" key="1">
    <source>
        <dbReference type="Pfam" id="PF13577"/>
    </source>
</evidence>
<comment type="caution">
    <text evidence="2">The sequence shown here is derived from an EMBL/GenBank/DDBJ whole genome shotgun (WGS) entry which is preliminary data.</text>
</comment>